<sequence length="405" mass="44413">MEDIFVALNSILSHKMRSTLTMLGIIIGIGAIIAIFSIIEGNSENTKRQLIGGSNNSLNVVYNKKNAINPDIPDKANAKKPLYLPFLGEETLEQIKKIPGVKNAVLSYQKENQIYYLQNKATSKVIATSQNIAEVKKMKTTSGADFSDPAFRNQEQVVYLEKSLYQTLFPAGDGLGKYVEIKGNPFKVIGVFESKKASGLTAGTENLAYIPLNQWHRIFEEIDVSPEVTVQTERADGLKPAAKKVGDYLNSLVPDSDYMFGVMNLREFERQLTKLNQSNFVLLAGIASISLLVGGIGVMNIMLVSVTERTREIGVKKALGARRKVILKQFLIEAVILTLMGGVIGVLAGIISGLVITRSLDYPYILSLFSVFVSLLFCCIIGVVFGLLPAVKASKLNPIEALRFE</sequence>
<feature type="domain" description="MacB-like periplasmic core" evidence="9">
    <location>
        <begin position="18"/>
        <end position="245"/>
    </location>
</feature>
<name>A0ABS5B3G2_9STRE</name>
<feature type="transmembrane region" description="Helical" evidence="7">
    <location>
        <begin position="325"/>
        <end position="356"/>
    </location>
</feature>
<feature type="transmembrane region" description="Helical" evidence="7">
    <location>
        <begin position="280"/>
        <end position="304"/>
    </location>
</feature>
<evidence type="ECO:0000256" key="2">
    <source>
        <dbReference type="ARBA" id="ARBA00022475"/>
    </source>
</evidence>
<organism evidence="10 11">
    <name type="scientific">Streptococcus oricebi</name>
    <dbReference type="NCBI Taxonomy" id="1547447"/>
    <lineage>
        <taxon>Bacteria</taxon>
        <taxon>Bacillati</taxon>
        <taxon>Bacillota</taxon>
        <taxon>Bacilli</taxon>
        <taxon>Lactobacillales</taxon>
        <taxon>Streptococcaceae</taxon>
        <taxon>Streptococcus</taxon>
    </lineage>
</organism>
<dbReference type="InterPro" id="IPR050250">
    <property type="entry name" value="Macrolide_Exporter_MacB"/>
</dbReference>
<dbReference type="PANTHER" id="PTHR30572">
    <property type="entry name" value="MEMBRANE COMPONENT OF TRANSPORTER-RELATED"/>
    <property type="match status" value="1"/>
</dbReference>
<comment type="caution">
    <text evidence="10">The sequence shown here is derived from an EMBL/GenBank/DDBJ whole genome shotgun (WGS) entry which is preliminary data.</text>
</comment>
<accession>A0ABS5B3G2</accession>
<evidence type="ECO:0000313" key="10">
    <source>
        <dbReference type="EMBL" id="MBP2622504.1"/>
    </source>
</evidence>
<keyword evidence="4 7" id="KW-1133">Transmembrane helix</keyword>
<dbReference type="EMBL" id="PRDG01000001">
    <property type="protein sequence ID" value="MBP2622504.1"/>
    <property type="molecule type" value="Genomic_DNA"/>
</dbReference>
<evidence type="ECO:0000256" key="4">
    <source>
        <dbReference type="ARBA" id="ARBA00022989"/>
    </source>
</evidence>
<dbReference type="Pfam" id="PF02687">
    <property type="entry name" value="FtsX"/>
    <property type="match status" value="1"/>
</dbReference>
<feature type="transmembrane region" description="Helical" evidence="7">
    <location>
        <begin position="20"/>
        <end position="39"/>
    </location>
</feature>
<evidence type="ECO:0000256" key="6">
    <source>
        <dbReference type="ARBA" id="ARBA00038076"/>
    </source>
</evidence>
<dbReference type="InterPro" id="IPR003838">
    <property type="entry name" value="ABC3_permease_C"/>
</dbReference>
<dbReference type="InterPro" id="IPR025857">
    <property type="entry name" value="MacB_PCD"/>
</dbReference>
<evidence type="ECO:0000256" key="7">
    <source>
        <dbReference type="SAM" id="Phobius"/>
    </source>
</evidence>
<proteinExistence type="inferred from homology"/>
<evidence type="ECO:0000313" key="11">
    <source>
        <dbReference type="Proteomes" id="UP001519296"/>
    </source>
</evidence>
<evidence type="ECO:0000259" key="9">
    <source>
        <dbReference type="Pfam" id="PF12704"/>
    </source>
</evidence>
<keyword evidence="2" id="KW-1003">Cell membrane</keyword>
<dbReference type="PANTHER" id="PTHR30572:SF4">
    <property type="entry name" value="ABC TRANSPORTER PERMEASE YTRF"/>
    <property type="match status" value="1"/>
</dbReference>
<evidence type="ECO:0000256" key="5">
    <source>
        <dbReference type="ARBA" id="ARBA00023136"/>
    </source>
</evidence>
<evidence type="ECO:0000259" key="8">
    <source>
        <dbReference type="Pfam" id="PF02687"/>
    </source>
</evidence>
<evidence type="ECO:0000256" key="1">
    <source>
        <dbReference type="ARBA" id="ARBA00004651"/>
    </source>
</evidence>
<dbReference type="Pfam" id="PF12704">
    <property type="entry name" value="MacB_PCD"/>
    <property type="match status" value="1"/>
</dbReference>
<comment type="similarity">
    <text evidence="6">Belongs to the ABC-4 integral membrane protein family.</text>
</comment>
<keyword evidence="11" id="KW-1185">Reference proteome</keyword>
<protein>
    <submittedName>
        <fullName evidence="10">ABC transporter permease</fullName>
    </submittedName>
</protein>
<comment type="subcellular location">
    <subcellularLocation>
        <location evidence="1">Cell membrane</location>
        <topology evidence="1">Multi-pass membrane protein</topology>
    </subcellularLocation>
</comment>
<feature type="transmembrane region" description="Helical" evidence="7">
    <location>
        <begin position="362"/>
        <end position="388"/>
    </location>
</feature>
<dbReference type="Proteomes" id="UP001519296">
    <property type="component" value="Unassembled WGS sequence"/>
</dbReference>
<evidence type="ECO:0000256" key="3">
    <source>
        <dbReference type="ARBA" id="ARBA00022692"/>
    </source>
</evidence>
<reference evidence="10 11" key="1">
    <citation type="submission" date="2018-02" db="EMBL/GenBank/DDBJ databases">
        <title>Draft genome sequence of Streptococcus oricebi CCUG 70868T type strain.</title>
        <authorList>
            <person name="Mendez V."/>
            <person name="Salva-Serra F."/>
            <person name="Jaen-Luchoro D."/>
            <person name="Gonzales-Siles L."/>
            <person name="Karlsson R."/>
            <person name="Engstrom-Jakobsson H."/>
            <person name="Busquets A."/>
            <person name="Gomila M."/>
            <person name="Pineiro-Iglesias B."/>
            <person name="Bennasar-Figueras A."/>
            <person name="Seeger M."/>
            <person name="Moore E."/>
        </authorList>
    </citation>
    <scope>NUCLEOTIDE SEQUENCE [LARGE SCALE GENOMIC DNA]</scope>
    <source>
        <strain evidence="10 11">CCUG 70868</strain>
    </source>
</reference>
<gene>
    <name evidence="10" type="ORF">C4K46_00970</name>
</gene>
<keyword evidence="5 7" id="KW-0472">Membrane</keyword>
<feature type="domain" description="ABC3 transporter permease C-terminal" evidence="8">
    <location>
        <begin position="286"/>
        <end position="398"/>
    </location>
</feature>
<keyword evidence="3 7" id="KW-0812">Transmembrane</keyword>
<dbReference type="RefSeq" id="WP_209626455.1">
    <property type="nucleotide sequence ID" value="NZ_PRDG01000001.1"/>
</dbReference>